<sequence length="181" mass="20134">MKSSFTALLVGFFLLAGCDDKETASTDDKNKTAEQKPFVGIKQNKKPSLREQKTGEFFSSKMLPVSELNPETNQDIYVHLTGQVVNINDRQTWAVIQGEDVAFFAFNHAAMPIIKKEFLGRQIYLRAIIEEKPVTEQVLSDVKNNGLAPGFATDNIVVGYQLNTTKADLVSAVDEKTFMTP</sequence>
<protein>
    <submittedName>
        <fullName evidence="1">Uncharacterized protein</fullName>
    </submittedName>
</protein>
<evidence type="ECO:0000313" key="1">
    <source>
        <dbReference type="EMBL" id="GGF91557.1"/>
    </source>
</evidence>
<comment type="caution">
    <text evidence="1">The sequence shown here is derived from an EMBL/GenBank/DDBJ whole genome shotgun (WGS) entry which is preliminary data.</text>
</comment>
<dbReference type="PROSITE" id="PS51257">
    <property type="entry name" value="PROKAR_LIPOPROTEIN"/>
    <property type="match status" value="1"/>
</dbReference>
<name>A0A917FLU2_9GAMM</name>
<reference evidence="1" key="2">
    <citation type="submission" date="2020-09" db="EMBL/GenBank/DDBJ databases">
        <authorList>
            <person name="Sun Q."/>
            <person name="Zhou Y."/>
        </authorList>
    </citation>
    <scope>NUCLEOTIDE SEQUENCE</scope>
    <source>
        <strain evidence="1">CGMCC 1.12181</strain>
    </source>
</reference>
<dbReference type="RefSeq" id="WP_188364686.1">
    <property type="nucleotide sequence ID" value="NZ_BAABJF010000017.1"/>
</dbReference>
<evidence type="ECO:0000313" key="2">
    <source>
        <dbReference type="Proteomes" id="UP000605253"/>
    </source>
</evidence>
<accession>A0A917FLU2</accession>
<proteinExistence type="predicted"/>
<dbReference type="AlphaFoldDB" id="A0A917FLU2"/>
<dbReference type="Proteomes" id="UP000605253">
    <property type="component" value="Unassembled WGS sequence"/>
</dbReference>
<organism evidence="1 2">
    <name type="scientific">Marinicella pacifica</name>
    <dbReference type="NCBI Taxonomy" id="1171543"/>
    <lineage>
        <taxon>Bacteria</taxon>
        <taxon>Pseudomonadati</taxon>
        <taxon>Pseudomonadota</taxon>
        <taxon>Gammaproteobacteria</taxon>
        <taxon>Lysobacterales</taxon>
        <taxon>Marinicellaceae</taxon>
        <taxon>Marinicella</taxon>
    </lineage>
</organism>
<dbReference type="EMBL" id="BMEO01000003">
    <property type="protein sequence ID" value="GGF91557.1"/>
    <property type="molecule type" value="Genomic_DNA"/>
</dbReference>
<keyword evidence="2" id="KW-1185">Reference proteome</keyword>
<gene>
    <name evidence="1" type="ORF">GCM10011365_11000</name>
</gene>
<reference evidence="1" key="1">
    <citation type="journal article" date="2014" name="Int. J. Syst. Evol. Microbiol.">
        <title>Complete genome sequence of Corynebacterium casei LMG S-19264T (=DSM 44701T), isolated from a smear-ripened cheese.</title>
        <authorList>
            <consortium name="US DOE Joint Genome Institute (JGI-PGF)"/>
            <person name="Walter F."/>
            <person name="Albersmeier A."/>
            <person name="Kalinowski J."/>
            <person name="Ruckert C."/>
        </authorList>
    </citation>
    <scope>NUCLEOTIDE SEQUENCE</scope>
    <source>
        <strain evidence="1">CGMCC 1.12181</strain>
    </source>
</reference>